<dbReference type="EMBL" id="JAROAV010000029">
    <property type="protein sequence ID" value="MDF8264912.1"/>
    <property type="molecule type" value="Genomic_DNA"/>
</dbReference>
<dbReference type="InterPro" id="IPR014825">
    <property type="entry name" value="DNA_alkylation"/>
</dbReference>
<gene>
    <name evidence="1" type="ORF">P4R38_11715</name>
</gene>
<proteinExistence type="predicted"/>
<comment type="caution">
    <text evidence="1">The sequence shown here is derived from an EMBL/GenBank/DDBJ whole genome shotgun (WGS) entry which is preliminary data.</text>
</comment>
<evidence type="ECO:0000313" key="2">
    <source>
        <dbReference type="Proteomes" id="UP001528912"/>
    </source>
</evidence>
<protein>
    <submittedName>
        <fullName evidence="1">DNA alkylation repair protein</fullName>
    </submittedName>
</protein>
<dbReference type="Proteomes" id="UP001528912">
    <property type="component" value="Unassembled WGS sequence"/>
</dbReference>
<name>A0ABT6C9D1_9MICO</name>
<keyword evidence="2" id="KW-1185">Reference proteome</keyword>
<organism evidence="1 2">
    <name type="scientific">Luteipulveratus flavus</name>
    <dbReference type="NCBI Taxonomy" id="3031728"/>
    <lineage>
        <taxon>Bacteria</taxon>
        <taxon>Bacillati</taxon>
        <taxon>Actinomycetota</taxon>
        <taxon>Actinomycetes</taxon>
        <taxon>Micrococcales</taxon>
        <taxon>Dermacoccaceae</taxon>
        <taxon>Luteipulveratus</taxon>
    </lineage>
</organism>
<dbReference type="SUPFAM" id="SSF48371">
    <property type="entry name" value="ARM repeat"/>
    <property type="match status" value="1"/>
</dbReference>
<reference evidence="1 2" key="1">
    <citation type="submission" date="2023-03" db="EMBL/GenBank/DDBJ databases">
        <title>YIM 133296 draft genome.</title>
        <authorList>
            <person name="Xiong L."/>
        </authorList>
    </citation>
    <scope>NUCLEOTIDE SEQUENCE [LARGE SCALE GENOMIC DNA]</scope>
    <source>
        <strain evidence="1 2">YIM 133296</strain>
    </source>
</reference>
<dbReference type="Gene3D" id="1.25.10.90">
    <property type="match status" value="1"/>
</dbReference>
<sequence length="243" mass="26894">MVVRSTPLADELTERVCSAGSTTDAEAKARFFGAVPGGYAEGDVLVGVRVPVLRRVAGSVKRKATLDDIDALLASDIHEVRLLGGLLLVEAFRAADGEGRDDVVHRLLQRLDRLDNWDLVDTVAPYTLGSWLLTQPDDAVLTLLDRLADSPVLWERRFAVVSTFALIRAGRPEPTLHLAKRLLGDEADLVRKAVGWMLREVGARDRALLDSFLDEHAPAMPRVMLRYALEKHAPSDRARFRSR</sequence>
<evidence type="ECO:0000313" key="1">
    <source>
        <dbReference type="EMBL" id="MDF8264912.1"/>
    </source>
</evidence>
<dbReference type="Pfam" id="PF08713">
    <property type="entry name" value="DNA_alkylation"/>
    <property type="match status" value="1"/>
</dbReference>
<dbReference type="PANTHER" id="PTHR34070">
    <property type="entry name" value="ARMADILLO-TYPE FOLD"/>
    <property type="match status" value="1"/>
</dbReference>
<accession>A0ABT6C9D1</accession>
<dbReference type="CDD" id="cd06561">
    <property type="entry name" value="AlkD_like"/>
    <property type="match status" value="1"/>
</dbReference>
<dbReference type="RefSeq" id="WP_277192299.1">
    <property type="nucleotide sequence ID" value="NZ_JAROAV010000029.1"/>
</dbReference>
<dbReference type="InterPro" id="IPR016024">
    <property type="entry name" value="ARM-type_fold"/>
</dbReference>
<dbReference type="PANTHER" id="PTHR34070:SF1">
    <property type="entry name" value="DNA ALKYLATION REPAIR PROTEIN"/>
    <property type="match status" value="1"/>
</dbReference>